<gene>
    <name evidence="4" type="ORF">AQZ52_08685</name>
</gene>
<dbReference type="Gene3D" id="2.150.10.10">
    <property type="entry name" value="Serralysin-like metalloprotease, C-terminal"/>
    <property type="match status" value="5"/>
</dbReference>
<dbReference type="GO" id="GO:0005509">
    <property type="term" value="F:calcium ion binding"/>
    <property type="evidence" value="ECO:0007669"/>
    <property type="project" value="InterPro"/>
</dbReference>
<comment type="subcellular location">
    <subcellularLocation>
        <location evidence="1">Secreted</location>
    </subcellularLocation>
</comment>
<dbReference type="Proteomes" id="UP000058012">
    <property type="component" value="Unassembled WGS sequence"/>
</dbReference>
<accession>A0A124JUW9</accession>
<dbReference type="InterPro" id="IPR018511">
    <property type="entry name" value="Hemolysin-typ_Ca-bd_CS"/>
</dbReference>
<dbReference type="PANTHER" id="PTHR38340:SF1">
    <property type="entry name" value="S-LAYER PROTEIN"/>
    <property type="match status" value="1"/>
</dbReference>
<name>A0A124JUW9_9SPHN</name>
<dbReference type="Pfam" id="PF00353">
    <property type="entry name" value="HemolysinCabind"/>
    <property type="match status" value="8"/>
</dbReference>
<dbReference type="PANTHER" id="PTHR38340">
    <property type="entry name" value="S-LAYER PROTEIN"/>
    <property type="match status" value="1"/>
</dbReference>
<dbReference type="GO" id="GO:0005576">
    <property type="term" value="C:extracellular region"/>
    <property type="evidence" value="ECO:0007669"/>
    <property type="project" value="UniProtKB-SubCell"/>
</dbReference>
<sequence>MTAVRVFAIVSVKAAHEGTCIMGTFTGTAGYDTLVGTAGADFLQGLGGNDTYIVNDIADGVLEFPNEGTDTIETSVLDVRGEYSLSYYGTNVENLTYTGVVGATLIGSSDGNIISANNTVAAADILFGGGGNDYLYGFGGNDRLIGGAGLDYLDGGAGADVMIGGIGDDTYFIDDLGDRIYETRTGGKDTVMSAVFTDLRATWALHVENLTYTGSAPVALFGNAGDNTLRSNSGSKDTLQGLDGNDTLVGGAGVDTLIGGRGDDYYQVTADDIVIEDRNGGIDTIAGAWTSLATPGLRLTVENLFYSNGAIGAKLSGNGLDNKIAGSGGADTINGAAGNDTLFGDDGADRINGGDGDDILVGDRLATLDINSRQFDDRAVDTLVGGRGNDRYLIAELRDKVVETDIGGFDVVVTSINNSLSRYANVEAMTIKSGELVDYIKGTAGNDVMVGNEQSNLILGGDGADTLSAWGLDAGAANQNDTIDAGAGNDVIVAYDFAAQNGTSLTIFGGQGDDLYVIGTGASIVGFDEGGNDTVVIVGNGGTGGVDGVENFVLFGSGNTELDATASAALTTVANAARAGGIALGSLVATTVTGNDGDNTISGNTADNSIHGGFGDDVLFGFDGADSVSGDEGDDILNGNNGADMLDGGEGQDILRGGADRDTLIGGAGDDTVYAGDISGGGDVLWGDNPGGNGTLGADEFAFEDVSISNGVTETAVGSGVYQFASAHLIRDFAPGSDTISVLGELVGNGDDVIDGTQVVTSGTFSASSELVIFRNDAAGTFTTEDLFTPIGASAVTTVIGSADGAFADGQSRIFVIDNGTDSAVFLFQSSDGDANVTADELYLLGVVSGQPALTPGDFLLE</sequence>
<dbReference type="STRING" id="1117702.AQZ52_08685"/>
<comment type="caution">
    <text evidence="4">The sequence shown here is derived from an EMBL/GenBank/DDBJ whole genome shotgun (WGS) entry which is preliminary data.</text>
</comment>
<feature type="region of interest" description="Disordered" evidence="3">
    <location>
        <begin position="631"/>
        <end position="652"/>
    </location>
</feature>
<dbReference type="OrthoDB" id="7482882at2"/>
<reference evidence="4 5" key="1">
    <citation type="submission" date="2015-10" db="EMBL/GenBank/DDBJ databases">
        <title>Draft genome sequence of Novosphingobium fuchskuhlense DSM 25065 isolated from a surface water sample of the southwest basin of Lake Grosse Fuchskuhle.</title>
        <authorList>
            <person name="Ruckert C."/>
            <person name="Winkler A."/>
            <person name="Glaeser J."/>
            <person name="Grossart H.-P."/>
            <person name="Kalinowski J."/>
            <person name="Glaeser S."/>
        </authorList>
    </citation>
    <scope>NUCLEOTIDE SEQUENCE [LARGE SCALE GENOMIC DNA]</scope>
    <source>
        <strain evidence="4 5">FNE08-7</strain>
    </source>
</reference>
<dbReference type="InterPro" id="IPR011049">
    <property type="entry name" value="Serralysin-like_metalloprot_C"/>
</dbReference>
<protein>
    <recommendedName>
        <fullName evidence="6">Calcium-binding protein</fullName>
    </recommendedName>
</protein>
<organism evidence="4 5">
    <name type="scientific">Novosphingobium fuchskuhlense</name>
    <dbReference type="NCBI Taxonomy" id="1117702"/>
    <lineage>
        <taxon>Bacteria</taxon>
        <taxon>Pseudomonadati</taxon>
        <taxon>Pseudomonadota</taxon>
        <taxon>Alphaproteobacteria</taxon>
        <taxon>Sphingomonadales</taxon>
        <taxon>Sphingomonadaceae</taxon>
        <taxon>Novosphingobium</taxon>
    </lineage>
</organism>
<proteinExistence type="predicted"/>
<evidence type="ECO:0000256" key="1">
    <source>
        <dbReference type="ARBA" id="ARBA00004613"/>
    </source>
</evidence>
<dbReference type="AlphaFoldDB" id="A0A124JUW9"/>
<evidence type="ECO:0000313" key="5">
    <source>
        <dbReference type="Proteomes" id="UP000058012"/>
    </source>
</evidence>
<dbReference type="PRINTS" id="PR00313">
    <property type="entry name" value="CABNDNGRPT"/>
</dbReference>
<evidence type="ECO:0000313" key="4">
    <source>
        <dbReference type="EMBL" id="KUR71677.1"/>
    </source>
</evidence>
<evidence type="ECO:0008006" key="6">
    <source>
        <dbReference type="Google" id="ProtNLM"/>
    </source>
</evidence>
<dbReference type="EMBL" id="LLZS01000006">
    <property type="protein sequence ID" value="KUR71677.1"/>
    <property type="molecule type" value="Genomic_DNA"/>
</dbReference>
<keyword evidence="2" id="KW-0964">Secreted</keyword>
<dbReference type="SUPFAM" id="SSF51120">
    <property type="entry name" value="beta-Roll"/>
    <property type="match status" value="4"/>
</dbReference>
<dbReference type="PROSITE" id="PS00330">
    <property type="entry name" value="HEMOLYSIN_CALCIUM"/>
    <property type="match status" value="7"/>
</dbReference>
<dbReference type="InterPro" id="IPR050557">
    <property type="entry name" value="RTX_toxin/Mannuronan_C5-epim"/>
</dbReference>
<evidence type="ECO:0000256" key="3">
    <source>
        <dbReference type="SAM" id="MobiDB-lite"/>
    </source>
</evidence>
<dbReference type="InterPro" id="IPR001343">
    <property type="entry name" value="Hemolysn_Ca-bd"/>
</dbReference>
<evidence type="ECO:0000256" key="2">
    <source>
        <dbReference type="ARBA" id="ARBA00022525"/>
    </source>
</evidence>
<keyword evidence="5" id="KW-1185">Reference proteome</keyword>